<accession>A0AAW0GF63</accession>
<gene>
    <name evidence="1" type="ORF">QCA50_006419</name>
</gene>
<reference evidence="1 2" key="1">
    <citation type="submission" date="2022-09" db="EMBL/GenBank/DDBJ databases">
        <authorList>
            <person name="Palmer J.M."/>
        </authorList>
    </citation>
    <scope>NUCLEOTIDE SEQUENCE [LARGE SCALE GENOMIC DNA]</scope>
    <source>
        <strain evidence="1 2">DSM 7382</strain>
    </source>
</reference>
<evidence type="ECO:0000313" key="1">
    <source>
        <dbReference type="EMBL" id="KAK7689780.1"/>
    </source>
</evidence>
<keyword evidence="2" id="KW-1185">Reference proteome</keyword>
<dbReference type="AlphaFoldDB" id="A0AAW0GF63"/>
<sequence length="140" mass="14740">MHCIGGLVPVGARSQSESAIPFHRTAGIEFYPHLAIGAPSSDLPAVHACALARAANANASHQSSTSNGSSCDGLHRDCQRAATRAFPSQAGGADASQISKCVWPDHPDSIRSIAGHRLHAKAFLSFGFQTPSRPDLQQWT</sequence>
<organism evidence="1 2">
    <name type="scientific">Cerrena zonata</name>
    <dbReference type="NCBI Taxonomy" id="2478898"/>
    <lineage>
        <taxon>Eukaryota</taxon>
        <taxon>Fungi</taxon>
        <taxon>Dikarya</taxon>
        <taxon>Basidiomycota</taxon>
        <taxon>Agaricomycotina</taxon>
        <taxon>Agaricomycetes</taxon>
        <taxon>Polyporales</taxon>
        <taxon>Cerrenaceae</taxon>
        <taxon>Cerrena</taxon>
    </lineage>
</organism>
<comment type="caution">
    <text evidence="1">The sequence shown here is derived from an EMBL/GenBank/DDBJ whole genome shotgun (WGS) entry which is preliminary data.</text>
</comment>
<name>A0AAW0GF63_9APHY</name>
<dbReference type="EMBL" id="JASBNA010000007">
    <property type="protein sequence ID" value="KAK7689780.1"/>
    <property type="molecule type" value="Genomic_DNA"/>
</dbReference>
<dbReference type="Proteomes" id="UP001385951">
    <property type="component" value="Unassembled WGS sequence"/>
</dbReference>
<evidence type="ECO:0000313" key="2">
    <source>
        <dbReference type="Proteomes" id="UP001385951"/>
    </source>
</evidence>
<proteinExistence type="predicted"/>
<protein>
    <submittedName>
        <fullName evidence="1">Uncharacterized protein</fullName>
    </submittedName>
</protein>